<evidence type="ECO:0000313" key="2">
    <source>
        <dbReference type="Proteomes" id="UP000783287"/>
    </source>
</evidence>
<reference evidence="1" key="2">
    <citation type="journal article" date="2021" name="Microbiome">
        <title>Successional dynamics and alternative stable states in a saline activated sludge microbial community over 9 years.</title>
        <authorList>
            <person name="Wang Y."/>
            <person name="Ye J."/>
            <person name="Ju F."/>
            <person name="Liu L."/>
            <person name="Boyd J.A."/>
            <person name="Deng Y."/>
            <person name="Parks D.H."/>
            <person name="Jiang X."/>
            <person name="Yin X."/>
            <person name="Woodcroft B.J."/>
            <person name="Tyson G.W."/>
            <person name="Hugenholtz P."/>
            <person name="Polz M.F."/>
            <person name="Zhang T."/>
        </authorList>
    </citation>
    <scope>NUCLEOTIDE SEQUENCE</scope>
    <source>
        <strain evidence="1">HKST-UBA14</strain>
    </source>
</reference>
<dbReference type="Proteomes" id="UP000783287">
    <property type="component" value="Unassembled WGS sequence"/>
</dbReference>
<protein>
    <submittedName>
        <fullName evidence="1">Uncharacterized protein</fullName>
    </submittedName>
</protein>
<organism evidence="1 2">
    <name type="scientific">Candidatus Dojkabacteria bacterium</name>
    <dbReference type="NCBI Taxonomy" id="2099670"/>
    <lineage>
        <taxon>Bacteria</taxon>
        <taxon>Candidatus Dojkabacteria</taxon>
    </lineage>
</organism>
<name>A0A955RJC6_9BACT</name>
<dbReference type="AlphaFoldDB" id="A0A955RJC6"/>
<accession>A0A955RJC6</accession>
<proteinExistence type="predicted"/>
<sequence>MLSPDFGSFSGTIDQFKDPNEIILTTGLVEPEQLEGIIPITFQTDYEIWPGVNTFTASPALMAMLERGWGEFGYMLFYDRSAQLNKVHINRHAGLKPTLAAYPDKHPLQTLADAFIHGETAQLPEDQMDSARKIAGNLLHTIKLGSTGLLVRSLYGDSGVEQFFAQVDPSLHFAYGVNLINQFRSSRGDLSDTELRQIMLYRYGFMTGTPIDNESAALKAKVIKPYGNNTYKKVQAIGLAIKGALAEHQDTDALDSSRKTIDIVKSVTSTGYTPELLPQMRAQSMEDTIAGYKIPTPEYYGHSAWQIENEVTQLVANMPRRESLRMGFNAQNLEVIMGVYRRTAVLANPFPEGVRSESNSPVDVYDELLANYQAAARQVTFRQAVESTNELLTSRGITDLYEVPRDINPHTEGLPVNLGYFLQQNLQIETLAELTTAITDLADIRTELDLYRADPQYGTQAANLLSSLDSLYADMHASYRQLVEYFIQVDQDAETIPCTVSISGHGNITQIEDADVVMIGQRPIVVNTGSYEFILQPDKIYYFNNVGCIPGVNRIRKVAPTGNGYGLIPYNIIGVQPNARRRRSIRSRRQL</sequence>
<evidence type="ECO:0000313" key="1">
    <source>
        <dbReference type="EMBL" id="MCA9383309.1"/>
    </source>
</evidence>
<dbReference type="EMBL" id="JAGQLK010000052">
    <property type="protein sequence ID" value="MCA9383309.1"/>
    <property type="molecule type" value="Genomic_DNA"/>
</dbReference>
<comment type="caution">
    <text evidence="1">The sequence shown here is derived from an EMBL/GenBank/DDBJ whole genome shotgun (WGS) entry which is preliminary data.</text>
</comment>
<gene>
    <name evidence="1" type="ORF">KC909_03010</name>
</gene>
<reference evidence="1" key="1">
    <citation type="submission" date="2020-04" db="EMBL/GenBank/DDBJ databases">
        <authorList>
            <person name="Zhang T."/>
        </authorList>
    </citation>
    <scope>NUCLEOTIDE SEQUENCE</scope>
    <source>
        <strain evidence="1">HKST-UBA14</strain>
    </source>
</reference>